<reference evidence="2" key="1">
    <citation type="submission" date="2016-01" db="EMBL/GenBank/DDBJ databases">
        <authorList>
            <person name="Peeters Charlotte."/>
        </authorList>
    </citation>
    <scope>NUCLEOTIDE SEQUENCE [LARGE SCALE GENOMIC DNA]</scope>
</reference>
<dbReference type="Proteomes" id="UP000054624">
    <property type="component" value="Unassembled WGS sequence"/>
</dbReference>
<dbReference type="STRING" id="1777137.AWB76_00724"/>
<name>A0A157ZIL0_9BURK</name>
<keyword evidence="2" id="KW-1185">Reference proteome</keyword>
<organism evidence="1 2">
    <name type="scientific">Caballeronia temeraria</name>
    <dbReference type="NCBI Taxonomy" id="1777137"/>
    <lineage>
        <taxon>Bacteria</taxon>
        <taxon>Pseudomonadati</taxon>
        <taxon>Pseudomonadota</taxon>
        <taxon>Betaproteobacteria</taxon>
        <taxon>Burkholderiales</taxon>
        <taxon>Burkholderiaceae</taxon>
        <taxon>Caballeronia</taxon>
    </lineage>
</organism>
<proteinExistence type="predicted"/>
<dbReference type="InterPro" id="IPR032720">
    <property type="entry name" value="Cys_rich_CWC"/>
</dbReference>
<gene>
    <name evidence="1" type="ORF">AWB76_00724</name>
</gene>
<dbReference type="RefSeq" id="WP_341845279.1">
    <property type="nucleotide sequence ID" value="NZ_FCOI02000002.1"/>
</dbReference>
<dbReference type="Pfam" id="PF14375">
    <property type="entry name" value="Cys_rich_CWC"/>
    <property type="match status" value="1"/>
</dbReference>
<accession>A0A157ZIL0</accession>
<evidence type="ECO:0000313" key="2">
    <source>
        <dbReference type="Proteomes" id="UP000054624"/>
    </source>
</evidence>
<sequence>MTNCRGGATFSGAAAGMRSSFGRIDDKMMNGPFETNEREAPGGQICERCGAPFRCGMLAGDAACWCAKLPALPADRLRPGMRCLCPACLAAETGRAASAE</sequence>
<evidence type="ECO:0000313" key="1">
    <source>
        <dbReference type="EMBL" id="SAK45331.1"/>
    </source>
</evidence>
<dbReference type="EMBL" id="FCOI02000002">
    <property type="protein sequence ID" value="SAK45331.1"/>
    <property type="molecule type" value="Genomic_DNA"/>
</dbReference>
<protein>
    <recommendedName>
        <fullName evidence="3">Cysteine-rich CWC</fullName>
    </recommendedName>
</protein>
<evidence type="ECO:0008006" key="3">
    <source>
        <dbReference type="Google" id="ProtNLM"/>
    </source>
</evidence>
<dbReference type="AlphaFoldDB" id="A0A157ZIL0"/>